<dbReference type="Proteomes" id="UP000467193">
    <property type="component" value="Chromosome"/>
</dbReference>
<keyword evidence="1" id="KW-0472">Membrane</keyword>
<dbReference type="KEGG" id="msei:MSEDJ_21780"/>
<evidence type="ECO:0000313" key="3">
    <source>
        <dbReference type="EMBL" id="BBY28082.1"/>
    </source>
</evidence>
<keyword evidence="4" id="KW-1185">Reference proteome</keyword>
<feature type="transmembrane region" description="Helical" evidence="1">
    <location>
        <begin position="87"/>
        <end position="108"/>
    </location>
</feature>
<evidence type="ECO:0000256" key="1">
    <source>
        <dbReference type="SAM" id="Phobius"/>
    </source>
</evidence>
<accession>A0A7I7QPE6</accession>
<reference evidence="3 4" key="1">
    <citation type="journal article" date="2019" name="Emerg. Microbes Infect.">
        <title>Comprehensive subspecies identification of 175 nontuberculous mycobacteria species based on 7547 genomic profiles.</title>
        <authorList>
            <person name="Matsumoto Y."/>
            <person name="Kinjo T."/>
            <person name="Motooka D."/>
            <person name="Nabeya D."/>
            <person name="Jung N."/>
            <person name="Uechi K."/>
            <person name="Horii T."/>
            <person name="Iida T."/>
            <person name="Fujita J."/>
            <person name="Nakamura S."/>
        </authorList>
    </citation>
    <scope>NUCLEOTIDE SEQUENCE [LARGE SCALE GENOMIC DNA]</scope>
    <source>
        <strain evidence="3 4">JCM 17899</strain>
    </source>
</reference>
<name>A0A7I7QPE6_9MYCO</name>
<keyword evidence="1" id="KW-0812">Transmembrane</keyword>
<feature type="transmembrane region" description="Helical" evidence="1">
    <location>
        <begin position="16"/>
        <end position="41"/>
    </location>
</feature>
<keyword evidence="1" id="KW-1133">Transmembrane helix</keyword>
<organism evidence="3 4">
    <name type="scientific">Mycolicibacterium sediminis</name>
    <dbReference type="NCBI Taxonomy" id="1286180"/>
    <lineage>
        <taxon>Bacteria</taxon>
        <taxon>Bacillati</taxon>
        <taxon>Actinomycetota</taxon>
        <taxon>Actinomycetes</taxon>
        <taxon>Mycobacteriales</taxon>
        <taxon>Mycobacteriaceae</taxon>
        <taxon>Mycolicibacterium</taxon>
    </lineage>
</organism>
<dbReference type="InterPro" id="IPR011047">
    <property type="entry name" value="Quinoprotein_ADH-like_sf"/>
</dbReference>
<evidence type="ECO:0000259" key="2">
    <source>
        <dbReference type="Pfam" id="PF13360"/>
    </source>
</evidence>
<sequence>MSTDDETVRAPRARSAFWGFGVALLVGVVLMCAYGLVFGGVDCIGECHRQRVAAWWAGVTLAAAAIALGWVALAWRRSTPEDRATAAGNFAWFAVPAAIAGLLGLFALNWWNAVVPSWADGVLNVREALVVVAVLTAVLATVGLCAGRRAMLLEWDRRRGGFRIGAAVGAVVCVVLVAATGFVTADGRYVDHTTAADASIPPVPETLGAERFTISIGDAMGDAPDYRVLRAGAGFVVWGRGPVTAYDAEGTQRWHYDRSGPGAVEVVSVRPFDDGRTLILGARQPFNKRTPVFVALDAVTGEELWTATGDVLADAMGFGRAGGSRDDMDENAGYLIARGDDAWTRIDSRTGRQAWQIPDPLGACDPIGPQISTAGQFASLGRCDAEGDQPPSIALAVVNPDTGEVIRRQDVMKPYDSKLLHTKDVERAGRGGAVLNFQSGEMMRYVNVVSGATVDLPLRYDGTAISDGDLFVANSDSAVELIGLDGTADCALPVEAQVREPDRKTGYATLGRALVFEEVGASGAGLVVVDPAGCRVTETRKIGPPDAFVLQVTAVNGATVVLTQGSDGVYAQGFG</sequence>
<dbReference type="Gene3D" id="2.40.10.480">
    <property type="match status" value="1"/>
</dbReference>
<feature type="transmembrane region" description="Helical" evidence="1">
    <location>
        <begin position="160"/>
        <end position="183"/>
    </location>
</feature>
<evidence type="ECO:0000313" key="4">
    <source>
        <dbReference type="Proteomes" id="UP000467193"/>
    </source>
</evidence>
<feature type="transmembrane region" description="Helical" evidence="1">
    <location>
        <begin position="53"/>
        <end position="75"/>
    </location>
</feature>
<protein>
    <recommendedName>
        <fullName evidence="2">Pyrrolo-quinoline quinone repeat domain-containing protein</fullName>
    </recommendedName>
</protein>
<feature type="transmembrane region" description="Helical" evidence="1">
    <location>
        <begin position="128"/>
        <end position="148"/>
    </location>
</feature>
<dbReference type="EMBL" id="AP022588">
    <property type="protein sequence ID" value="BBY28082.1"/>
    <property type="molecule type" value="Genomic_DNA"/>
</dbReference>
<dbReference type="SUPFAM" id="SSF50998">
    <property type="entry name" value="Quinoprotein alcohol dehydrogenase-like"/>
    <property type="match status" value="1"/>
</dbReference>
<dbReference type="AlphaFoldDB" id="A0A7I7QPE6"/>
<feature type="domain" description="Pyrrolo-quinoline quinone repeat" evidence="2">
    <location>
        <begin position="240"/>
        <end position="420"/>
    </location>
</feature>
<dbReference type="RefSeq" id="WP_163796875.1">
    <property type="nucleotide sequence ID" value="NZ_AP022588.1"/>
</dbReference>
<dbReference type="InterPro" id="IPR002372">
    <property type="entry name" value="PQQ_rpt_dom"/>
</dbReference>
<dbReference type="Pfam" id="PF13360">
    <property type="entry name" value="PQQ_2"/>
    <property type="match status" value="1"/>
</dbReference>
<gene>
    <name evidence="3" type="ORF">MSEDJ_21780</name>
</gene>
<proteinExistence type="predicted"/>